<dbReference type="AlphaFoldDB" id="A0A381RP85"/>
<evidence type="ECO:0000313" key="2">
    <source>
        <dbReference type="EMBL" id="SUZ93680.1"/>
    </source>
</evidence>
<feature type="region of interest" description="Disordered" evidence="1">
    <location>
        <begin position="14"/>
        <end position="41"/>
    </location>
</feature>
<dbReference type="EMBL" id="UINC01002167">
    <property type="protein sequence ID" value="SUZ93680.1"/>
    <property type="molecule type" value="Genomic_DNA"/>
</dbReference>
<accession>A0A381RP85</accession>
<evidence type="ECO:0000256" key="1">
    <source>
        <dbReference type="SAM" id="MobiDB-lite"/>
    </source>
</evidence>
<proteinExistence type="predicted"/>
<protein>
    <submittedName>
        <fullName evidence="2">Uncharacterized protein</fullName>
    </submittedName>
</protein>
<gene>
    <name evidence="2" type="ORF">METZ01_LOCUS46534</name>
</gene>
<name>A0A381RP85_9ZZZZ</name>
<reference evidence="2" key="1">
    <citation type="submission" date="2018-05" db="EMBL/GenBank/DDBJ databases">
        <authorList>
            <person name="Lanie J.A."/>
            <person name="Ng W.-L."/>
            <person name="Kazmierczak K.M."/>
            <person name="Andrzejewski T.M."/>
            <person name="Davidsen T.M."/>
            <person name="Wayne K.J."/>
            <person name="Tettelin H."/>
            <person name="Glass J.I."/>
            <person name="Rusch D."/>
            <person name="Podicherti R."/>
            <person name="Tsui H.-C.T."/>
            <person name="Winkler M.E."/>
        </authorList>
    </citation>
    <scope>NUCLEOTIDE SEQUENCE</scope>
</reference>
<sequence>MFWKKTINFHDEFVGRPRQSSSNPAMNPLFSEDNGQVDSVL</sequence>
<organism evidence="2">
    <name type="scientific">marine metagenome</name>
    <dbReference type="NCBI Taxonomy" id="408172"/>
    <lineage>
        <taxon>unclassified sequences</taxon>
        <taxon>metagenomes</taxon>
        <taxon>ecological metagenomes</taxon>
    </lineage>
</organism>